<keyword evidence="1" id="KW-0472">Membrane</keyword>
<feature type="domain" description="SGNH hydrolase-type esterase" evidence="2">
    <location>
        <begin position="63"/>
        <end position="215"/>
    </location>
</feature>
<dbReference type="EMBL" id="AP019860">
    <property type="protein sequence ID" value="BBM86882.1"/>
    <property type="molecule type" value="Genomic_DNA"/>
</dbReference>
<dbReference type="PANTHER" id="PTHR30383:SF5">
    <property type="entry name" value="SGNH HYDROLASE-TYPE ESTERASE DOMAIN-CONTAINING PROTEIN"/>
    <property type="match status" value="1"/>
</dbReference>
<dbReference type="InterPro" id="IPR036514">
    <property type="entry name" value="SGNH_hydro_sf"/>
</dbReference>
<evidence type="ECO:0000313" key="3">
    <source>
        <dbReference type="EMBL" id="BBM86882.1"/>
    </source>
</evidence>
<dbReference type="KEGG" id="uam:UABAM_05284"/>
<dbReference type="Gene3D" id="3.40.50.1110">
    <property type="entry name" value="SGNH hydrolase"/>
    <property type="match status" value="1"/>
</dbReference>
<feature type="transmembrane region" description="Helical" evidence="1">
    <location>
        <begin position="6"/>
        <end position="24"/>
    </location>
</feature>
<dbReference type="RefSeq" id="WP_151970918.1">
    <property type="nucleotide sequence ID" value="NZ_AP019860.1"/>
</dbReference>
<sequence>MKKKRILYICCVVILLTIAGYFAAKAFMRSISFWESSIVAFEQQDQKKPPVLGGVVFTGSSSINYWSSLQEDMKPLPVLNRGFGGSYMHHLTHFSSRIILCYQPKVVVIYCGENDIADSISPLQVRNEFEKLVNIIHSNLPKTKIIYVSIKPPILRSLWRKSFAEANQKIEEFTTKKDNVFYVDIVSAMLDKQGKVRSELFTWDRIHINAKGYQLWTSIIKPQIIRVMNGKSLDEKE</sequence>
<proteinExistence type="predicted"/>
<evidence type="ECO:0000256" key="1">
    <source>
        <dbReference type="SAM" id="Phobius"/>
    </source>
</evidence>
<protein>
    <recommendedName>
        <fullName evidence="2">SGNH hydrolase-type esterase domain-containing protein</fullName>
    </recommendedName>
</protein>
<reference evidence="3 4" key="1">
    <citation type="submission" date="2019-08" db="EMBL/GenBank/DDBJ databases">
        <title>Complete genome sequence of Candidatus Uab amorphum.</title>
        <authorList>
            <person name="Shiratori T."/>
            <person name="Suzuki S."/>
            <person name="Kakizawa Y."/>
            <person name="Ishida K."/>
        </authorList>
    </citation>
    <scope>NUCLEOTIDE SEQUENCE [LARGE SCALE GENOMIC DNA]</scope>
    <source>
        <strain evidence="3 4">SRT547</strain>
    </source>
</reference>
<dbReference type="OrthoDB" id="2513075at2"/>
<keyword evidence="1" id="KW-1133">Transmembrane helix</keyword>
<name>A0A5S9F5Q9_UABAM</name>
<accession>A0A5S9F5Q9</accession>
<dbReference type="AlphaFoldDB" id="A0A5S9F5Q9"/>
<keyword evidence="4" id="KW-1185">Reference proteome</keyword>
<dbReference type="Pfam" id="PF13472">
    <property type="entry name" value="Lipase_GDSL_2"/>
    <property type="match status" value="1"/>
</dbReference>
<gene>
    <name evidence="3" type="ORF">UABAM_05284</name>
</gene>
<evidence type="ECO:0000313" key="4">
    <source>
        <dbReference type="Proteomes" id="UP000326354"/>
    </source>
</evidence>
<dbReference type="SUPFAM" id="SSF52266">
    <property type="entry name" value="SGNH hydrolase"/>
    <property type="match status" value="1"/>
</dbReference>
<evidence type="ECO:0000259" key="2">
    <source>
        <dbReference type="Pfam" id="PF13472"/>
    </source>
</evidence>
<dbReference type="InterPro" id="IPR051532">
    <property type="entry name" value="Ester_Hydrolysis_Enzymes"/>
</dbReference>
<keyword evidence="1" id="KW-0812">Transmembrane</keyword>
<dbReference type="PANTHER" id="PTHR30383">
    <property type="entry name" value="THIOESTERASE 1/PROTEASE 1/LYSOPHOSPHOLIPASE L1"/>
    <property type="match status" value="1"/>
</dbReference>
<organism evidence="3 4">
    <name type="scientific">Uabimicrobium amorphum</name>
    <dbReference type="NCBI Taxonomy" id="2596890"/>
    <lineage>
        <taxon>Bacteria</taxon>
        <taxon>Pseudomonadati</taxon>
        <taxon>Planctomycetota</taxon>
        <taxon>Candidatus Uabimicrobiia</taxon>
        <taxon>Candidatus Uabimicrobiales</taxon>
        <taxon>Candidatus Uabimicrobiaceae</taxon>
        <taxon>Candidatus Uabimicrobium</taxon>
    </lineage>
</organism>
<dbReference type="InterPro" id="IPR013830">
    <property type="entry name" value="SGNH_hydro"/>
</dbReference>
<dbReference type="GO" id="GO:0004622">
    <property type="term" value="F:phosphatidylcholine lysophospholipase activity"/>
    <property type="evidence" value="ECO:0007669"/>
    <property type="project" value="TreeGrafter"/>
</dbReference>
<dbReference type="Proteomes" id="UP000326354">
    <property type="component" value="Chromosome"/>
</dbReference>